<feature type="transmembrane region" description="Helical" evidence="1">
    <location>
        <begin position="83"/>
        <end position="101"/>
    </location>
</feature>
<dbReference type="PANTHER" id="PTHR33802">
    <property type="entry name" value="SI:CH211-161H7.5-RELATED"/>
    <property type="match status" value="1"/>
</dbReference>
<feature type="transmembrane region" description="Helical" evidence="1">
    <location>
        <begin position="107"/>
        <end position="126"/>
    </location>
</feature>
<sequence>MEPLNKTNYLNLAGYILNTLVTFAASPIFGFPDNAQLSRKYQTLVTPSGLTFAIWGIIFLAQGIFTVVQMLPAYRANKLVQHGVSYLYFAACVAQSIWTFVFGYEIIWSSFIVMGAILASLVYIVWRLSKMEHDRKEFWLFKFPFSIHCGWIAAAFAVNVNAFIVAAGGGRVALISWAYLTLLWAILVAVFALVYLRSPDYTIAGVLIWATIGIASELNDPLDGIAAVFTQNEISAIRNAVIAVSALVGVATAGFAGFRIVKGRDVRELPEDEEIAYEGHTM</sequence>
<dbReference type="EMBL" id="BLLK01000071">
    <property type="protein sequence ID" value="GFH61117.1"/>
    <property type="molecule type" value="Genomic_DNA"/>
</dbReference>
<feature type="transmembrane region" description="Helical" evidence="1">
    <location>
        <begin position="52"/>
        <end position="71"/>
    </location>
</feature>
<protein>
    <submittedName>
        <fullName evidence="2">Uncharacterized protein</fullName>
    </submittedName>
</protein>
<accession>A0AAD3DBU2</accession>
<feature type="transmembrane region" description="Helical" evidence="1">
    <location>
        <begin position="239"/>
        <end position="261"/>
    </location>
</feature>
<name>A0AAD3DBU2_9STRA</name>
<dbReference type="PANTHER" id="PTHR33802:SF2">
    <property type="entry name" value="EF-HAND DOMAIN-CONTAINING PROTEIN"/>
    <property type="match status" value="1"/>
</dbReference>
<feature type="transmembrane region" description="Helical" evidence="1">
    <location>
        <begin position="12"/>
        <end position="32"/>
    </location>
</feature>
<keyword evidence="3" id="KW-1185">Reference proteome</keyword>
<evidence type="ECO:0000313" key="3">
    <source>
        <dbReference type="Proteomes" id="UP001054902"/>
    </source>
</evidence>
<feature type="transmembrane region" description="Helical" evidence="1">
    <location>
        <begin position="174"/>
        <end position="194"/>
    </location>
</feature>
<comment type="caution">
    <text evidence="2">The sequence shown here is derived from an EMBL/GenBank/DDBJ whole genome shotgun (WGS) entry which is preliminary data.</text>
</comment>
<feature type="transmembrane region" description="Helical" evidence="1">
    <location>
        <begin position="147"/>
        <end position="168"/>
    </location>
</feature>
<keyword evidence="1" id="KW-0812">Transmembrane</keyword>
<gene>
    <name evidence="2" type="ORF">CTEN210_17593</name>
</gene>
<keyword evidence="1" id="KW-1133">Transmembrane helix</keyword>
<keyword evidence="1" id="KW-0472">Membrane</keyword>
<organism evidence="2 3">
    <name type="scientific">Chaetoceros tenuissimus</name>
    <dbReference type="NCBI Taxonomy" id="426638"/>
    <lineage>
        <taxon>Eukaryota</taxon>
        <taxon>Sar</taxon>
        <taxon>Stramenopiles</taxon>
        <taxon>Ochrophyta</taxon>
        <taxon>Bacillariophyta</taxon>
        <taxon>Coscinodiscophyceae</taxon>
        <taxon>Chaetocerotophycidae</taxon>
        <taxon>Chaetocerotales</taxon>
        <taxon>Chaetocerotaceae</taxon>
        <taxon>Chaetoceros</taxon>
    </lineage>
</organism>
<dbReference type="Proteomes" id="UP001054902">
    <property type="component" value="Unassembled WGS sequence"/>
</dbReference>
<reference evidence="2 3" key="1">
    <citation type="journal article" date="2021" name="Sci. Rep.">
        <title>The genome of the diatom Chaetoceros tenuissimus carries an ancient integrated fragment of an extant virus.</title>
        <authorList>
            <person name="Hongo Y."/>
            <person name="Kimura K."/>
            <person name="Takaki Y."/>
            <person name="Yoshida Y."/>
            <person name="Baba S."/>
            <person name="Kobayashi G."/>
            <person name="Nagasaki K."/>
            <person name="Hano T."/>
            <person name="Tomaru Y."/>
        </authorList>
    </citation>
    <scope>NUCLEOTIDE SEQUENCE [LARGE SCALE GENOMIC DNA]</scope>
    <source>
        <strain evidence="2 3">NIES-3715</strain>
    </source>
</reference>
<dbReference type="AlphaFoldDB" id="A0AAD3DBU2"/>
<evidence type="ECO:0000256" key="1">
    <source>
        <dbReference type="SAM" id="Phobius"/>
    </source>
</evidence>
<proteinExistence type="predicted"/>
<evidence type="ECO:0000313" key="2">
    <source>
        <dbReference type="EMBL" id="GFH61117.1"/>
    </source>
</evidence>